<evidence type="ECO:0000313" key="2">
    <source>
        <dbReference type="EMBL" id="KAB2814559.1"/>
    </source>
</evidence>
<evidence type="ECO:0000256" key="1">
    <source>
        <dbReference type="SAM" id="Phobius"/>
    </source>
</evidence>
<comment type="caution">
    <text evidence="2">The sequence shown here is derived from an EMBL/GenBank/DDBJ whole genome shotgun (WGS) entry which is preliminary data.</text>
</comment>
<feature type="transmembrane region" description="Helical" evidence="1">
    <location>
        <begin position="22"/>
        <end position="38"/>
    </location>
</feature>
<dbReference type="AlphaFoldDB" id="A0A6N6RLV1"/>
<dbReference type="Proteomes" id="UP000468650">
    <property type="component" value="Unassembled WGS sequence"/>
</dbReference>
<gene>
    <name evidence="2" type="ORF">F8C67_02130</name>
</gene>
<keyword evidence="1" id="KW-1133">Transmembrane helix</keyword>
<protein>
    <submittedName>
        <fullName evidence="2">Uncharacterized protein</fullName>
    </submittedName>
</protein>
<reference evidence="2 3" key="1">
    <citation type="submission" date="2019-09" db="EMBL/GenBank/DDBJ databases">
        <title>Genomes of family Cryomorphaceae.</title>
        <authorList>
            <person name="Bowman J.P."/>
        </authorList>
    </citation>
    <scope>NUCLEOTIDE SEQUENCE [LARGE SCALE GENOMIC DNA]</scope>
    <source>
        <strain evidence="2 3">LMG 25704</strain>
    </source>
</reference>
<keyword evidence="3" id="KW-1185">Reference proteome</keyword>
<proteinExistence type="predicted"/>
<name>A0A6N6RLV1_9FLAO</name>
<accession>A0A6N6RLV1</accession>
<keyword evidence="1" id="KW-0472">Membrane</keyword>
<dbReference type="RefSeq" id="WP_151666137.1">
    <property type="nucleotide sequence ID" value="NZ_WBVO01000001.1"/>
</dbReference>
<organism evidence="2 3">
    <name type="scientific">Phaeocystidibacter luteus</name>
    <dbReference type="NCBI Taxonomy" id="911197"/>
    <lineage>
        <taxon>Bacteria</taxon>
        <taxon>Pseudomonadati</taxon>
        <taxon>Bacteroidota</taxon>
        <taxon>Flavobacteriia</taxon>
        <taxon>Flavobacteriales</taxon>
        <taxon>Phaeocystidibacteraceae</taxon>
        <taxon>Phaeocystidibacter</taxon>
    </lineage>
</organism>
<sequence length="182" mass="20180">MKAIGTAAQGVVTKVGGWLKNPSIITLIIVFVIIYFIYKAGKNKGEMAANEPSFWDKLWGNDEESQVEVPIYTTGGGSSSGGGGSWSPKPLTDSIHVAYEEHWNLWGNGDRINELWGRFNTLSDSRRVMVVNDWNQRYMNTDRAGWGTGDYGTLKQTIERYADDLVPQAEIALTWMTGAGIQ</sequence>
<keyword evidence="1" id="KW-0812">Transmembrane</keyword>
<evidence type="ECO:0000313" key="3">
    <source>
        <dbReference type="Proteomes" id="UP000468650"/>
    </source>
</evidence>
<dbReference type="EMBL" id="WBVO01000001">
    <property type="protein sequence ID" value="KAB2814559.1"/>
    <property type="molecule type" value="Genomic_DNA"/>
</dbReference>